<dbReference type="GO" id="GO:0000105">
    <property type="term" value="P:L-histidine biosynthetic process"/>
    <property type="evidence" value="ECO:0007669"/>
    <property type="project" value="UniProtKB-KW"/>
</dbReference>
<dbReference type="OrthoDB" id="146815at2157"/>
<dbReference type="RefSeq" id="WP_091699444.1">
    <property type="nucleotide sequence ID" value="NZ_FOAK01000007.1"/>
</dbReference>
<organism evidence="3 4">
    <name type="scientific">Methanobrevibacter gottschalkii</name>
    <dbReference type="NCBI Taxonomy" id="190974"/>
    <lineage>
        <taxon>Archaea</taxon>
        <taxon>Methanobacteriati</taxon>
        <taxon>Methanobacteriota</taxon>
        <taxon>Methanomada group</taxon>
        <taxon>Methanobacteria</taxon>
        <taxon>Methanobacteriales</taxon>
        <taxon>Methanobacteriaceae</taxon>
        <taxon>Methanobrevibacter</taxon>
    </lineage>
</organism>
<dbReference type="InterPro" id="IPR044524">
    <property type="entry name" value="Isoase_HisA-like"/>
</dbReference>
<dbReference type="PANTHER" id="PTHR43090:SF2">
    <property type="entry name" value="1-(5-PHOSPHORIBOSYL)-5-[(5-PHOSPHORIBOSYLAMINO)METHYLIDENEAMINO] IMIDAZOLE-4-CARBOXAMIDE ISOMERASE"/>
    <property type="match status" value="1"/>
</dbReference>
<dbReference type="GO" id="GO:0005737">
    <property type="term" value="C:cytoplasm"/>
    <property type="evidence" value="ECO:0007669"/>
    <property type="project" value="TreeGrafter"/>
</dbReference>
<dbReference type="GO" id="GO:0003949">
    <property type="term" value="F:1-(5-phosphoribosyl)-5-[(5-phosphoribosylamino)methylideneamino]imidazole-4-carboxamide isomerase activity"/>
    <property type="evidence" value="ECO:0007669"/>
    <property type="project" value="InterPro"/>
</dbReference>
<dbReference type="PANTHER" id="PTHR43090">
    <property type="entry name" value="1-(5-PHOSPHORIBOSYL)-5-[(5-PHOSPHORIBOSYLAMINO)METHYLIDENEAMINO] IMIDAZOLE-4-CARBOXAMIDE ISOMERASE"/>
    <property type="match status" value="1"/>
</dbReference>
<dbReference type="GO" id="GO:0000162">
    <property type="term" value="P:L-tryptophan biosynthetic process"/>
    <property type="evidence" value="ECO:0007669"/>
    <property type="project" value="TreeGrafter"/>
</dbReference>
<dbReference type="Pfam" id="PF00977">
    <property type="entry name" value="His_biosynth"/>
    <property type="match status" value="1"/>
</dbReference>
<dbReference type="EMBL" id="FOAK01000007">
    <property type="protein sequence ID" value="SEK94940.1"/>
    <property type="molecule type" value="Genomic_DNA"/>
</dbReference>
<evidence type="ECO:0000256" key="1">
    <source>
        <dbReference type="ARBA" id="ARBA00009667"/>
    </source>
</evidence>
<dbReference type="InterPro" id="IPR004650">
    <property type="entry name" value="HisA/F-archaeal"/>
</dbReference>
<gene>
    <name evidence="3" type="ORF">SAMN05216439_1718</name>
</gene>
<dbReference type="CDD" id="cd04723">
    <property type="entry name" value="HisA_HisF"/>
    <property type="match status" value="1"/>
</dbReference>
<dbReference type="InterPro" id="IPR013785">
    <property type="entry name" value="Aldolase_TIM"/>
</dbReference>
<dbReference type="Proteomes" id="UP000199506">
    <property type="component" value="Unassembled WGS sequence"/>
</dbReference>
<evidence type="ECO:0000313" key="3">
    <source>
        <dbReference type="EMBL" id="SEK94940.1"/>
    </source>
</evidence>
<dbReference type="AlphaFoldDB" id="A0A1H7L7Y4"/>
<keyword evidence="2" id="KW-0028">Amino-acid biosynthesis</keyword>
<dbReference type="SUPFAM" id="SSF51366">
    <property type="entry name" value="Ribulose-phoshate binding barrel"/>
    <property type="match status" value="1"/>
</dbReference>
<name>A0A1H7L7Y4_9EURY</name>
<comment type="similarity">
    <text evidence="1 2">Belongs to the HisA/HisF family.</text>
</comment>
<proteinExistence type="inferred from homology"/>
<keyword evidence="3" id="KW-0413">Isomerase</keyword>
<evidence type="ECO:0000256" key="2">
    <source>
        <dbReference type="RuleBase" id="RU003657"/>
    </source>
</evidence>
<reference evidence="3 4" key="1">
    <citation type="submission" date="2016-10" db="EMBL/GenBank/DDBJ databases">
        <authorList>
            <person name="de Groot N.N."/>
        </authorList>
    </citation>
    <scope>NUCLEOTIDE SEQUENCE [LARGE SCALE GENOMIC DNA]</scope>
    <source>
        <strain evidence="3 4">DSM 11978</strain>
    </source>
</reference>
<protein>
    <submittedName>
        <fullName evidence="3">Phosphoribosylformimino-5-aminoimidazole carboxamide ribotide isomerase</fullName>
    </submittedName>
</protein>
<accession>A0A1H7L7Y4</accession>
<sequence length="229" mass="25660">MIKKIPVIDLKQHQAVSGKSGMRDKYQPLKTVFAKSANPVEIAQGLKLNGATEMYIADLDLIEYVGHNINDIKMVNTILPVIFDGGVKNCEGFEFFLNYAYKIIIPTETLESIDEMRKIFEKYPKERIVISVDVKNGELLAKHLNLNLSEFKEILKELDPNDIIILDISSVGTERGYNKKLLEEFGDLKEKLIIGGGLNKDSLVELESLGIKKVLIGTSLHSGEVKLLD</sequence>
<dbReference type="InterPro" id="IPR011060">
    <property type="entry name" value="RibuloseP-bd_barrel"/>
</dbReference>
<dbReference type="Gene3D" id="3.20.20.70">
    <property type="entry name" value="Aldolase class I"/>
    <property type="match status" value="1"/>
</dbReference>
<evidence type="ECO:0000313" key="4">
    <source>
        <dbReference type="Proteomes" id="UP000199506"/>
    </source>
</evidence>
<keyword evidence="2" id="KW-0368">Histidine biosynthesis</keyword>
<dbReference type="NCBIfam" id="TIGR00734">
    <property type="entry name" value="hisAF_rel"/>
    <property type="match status" value="1"/>
</dbReference>
<dbReference type="STRING" id="190974.SAMN05216439_1718"/>
<dbReference type="InterPro" id="IPR006062">
    <property type="entry name" value="His_biosynth"/>
</dbReference>